<keyword evidence="4 7" id="KW-0812">Transmembrane</keyword>
<evidence type="ECO:0000256" key="3">
    <source>
        <dbReference type="ARBA" id="ARBA00022475"/>
    </source>
</evidence>
<name>A0A9X6SSY9_BACCE</name>
<dbReference type="GO" id="GO:0009306">
    <property type="term" value="P:protein secretion"/>
    <property type="evidence" value="ECO:0007669"/>
    <property type="project" value="InterPro"/>
</dbReference>
<comment type="similarity">
    <text evidence="2">Belongs to the FliQ/MopD/SpaQ family.</text>
</comment>
<keyword evidence="8" id="KW-0969">Cilium</keyword>
<evidence type="ECO:0000256" key="5">
    <source>
        <dbReference type="ARBA" id="ARBA00022989"/>
    </source>
</evidence>
<evidence type="ECO:0000256" key="1">
    <source>
        <dbReference type="ARBA" id="ARBA00004651"/>
    </source>
</evidence>
<feature type="transmembrane region" description="Helical" evidence="7">
    <location>
        <begin position="20"/>
        <end position="43"/>
    </location>
</feature>
<dbReference type="Proteomes" id="UP000219922">
    <property type="component" value="Unassembled WGS sequence"/>
</dbReference>
<evidence type="ECO:0000256" key="2">
    <source>
        <dbReference type="ARBA" id="ARBA00006156"/>
    </source>
</evidence>
<gene>
    <name evidence="8" type="ORF">CON36_33655</name>
</gene>
<dbReference type="PANTHER" id="PTHR34040:SF2">
    <property type="entry name" value="FLAGELLAR BIOSYNTHETIC PROTEIN FLIQ"/>
    <property type="match status" value="1"/>
</dbReference>
<dbReference type="AlphaFoldDB" id="A0A9X6SSY9"/>
<proteinExistence type="inferred from homology"/>
<dbReference type="InterPro" id="IPR002191">
    <property type="entry name" value="Bac_export_3"/>
</dbReference>
<dbReference type="Pfam" id="PF01313">
    <property type="entry name" value="Bac_export_3"/>
    <property type="match status" value="1"/>
</dbReference>
<evidence type="ECO:0000256" key="7">
    <source>
        <dbReference type="SAM" id="Phobius"/>
    </source>
</evidence>
<reference evidence="8 9" key="1">
    <citation type="submission" date="2017-09" db="EMBL/GenBank/DDBJ databases">
        <title>Large-scale bioinformatics analysis of Bacillus genomes uncovers conserved roles of natural products in bacterial physiology.</title>
        <authorList>
            <consortium name="Agbiome Team Llc"/>
            <person name="Bleich R.M."/>
            <person name="Grubbs K.J."/>
            <person name="Santa Maria K.C."/>
            <person name="Allen S.E."/>
            <person name="Farag S."/>
            <person name="Shank E.A."/>
            <person name="Bowers A."/>
        </authorList>
    </citation>
    <scope>NUCLEOTIDE SEQUENCE [LARGE SCALE GENOMIC DNA]</scope>
    <source>
        <strain evidence="8 9">AFS092789</strain>
    </source>
</reference>
<dbReference type="PRINTS" id="PR00952">
    <property type="entry name" value="TYPE3IMQPROT"/>
</dbReference>
<evidence type="ECO:0000256" key="4">
    <source>
        <dbReference type="ARBA" id="ARBA00022692"/>
    </source>
</evidence>
<sequence>MDETLFIELFRQYFYKAFEIMTPALISSLVIVLVVAVLMTVMSIQEQTLTFLPKLVGFVLVLAVMGPWMFDSLVTLIADTWDRIPSLL</sequence>
<protein>
    <submittedName>
        <fullName evidence="8">Flagellar export apparatus protein FliQ</fullName>
    </submittedName>
</protein>
<evidence type="ECO:0000313" key="8">
    <source>
        <dbReference type="EMBL" id="PDZ94464.1"/>
    </source>
</evidence>
<keyword evidence="8" id="KW-0282">Flagellum</keyword>
<dbReference type="GO" id="GO:0005886">
    <property type="term" value="C:plasma membrane"/>
    <property type="evidence" value="ECO:0007669"/>
    <property type="project" value="UniProtKB-SubCell"/>
</dbReference>
<dbReference type="EMBL" id="NVMX01000184">
    <property type="protein sequence ID" value="PDZ94464.1"/>
    <property type="molecule type" value="Genomic_DNA"/>
</dbReference>
<evidence type="ECO:0000256" key="6">
    <source>
        <dbReference type="ARBA" id="ARBA00023136"/>
    </source>
</evidence>
<keyword evidence="3" id="KW-1003">Cell membrane</keyword>
<organism evidence="8 9">
    <name type="scientific">Bacillus cereus</name>
    <dbReference type="NCBI Taxonomy" id="1396"/>
    <lineage>
        <taxon>Bacteria</taxon>
        <taxon>Bacillati</taxon>
        <taxon>Bacillota</taxon>
        <taxon>Bacilli</taxon>
        <taxon>Bacillales</taxon>
        <taxon>Bacillaceae</taxon>
        <taxon>Bacillus</taxon>
        <taxon>Bacillus cereus group</taxon>
    </lineage>
</organism>
<dbReference type="PANTHER" id="PTHR34040">
    <property type="entry name" value="FLAGELLAR BIOSYNTHETIC PROTEIN FLIQ"/>
    <property type="match status" value="1"/>
</dbReference>
<evidence type="ECO:0000313" key="9">
    <source>
        <dbReference type="Proteomes" id="UP000219922"/>
    </source>
</evidence>
<accession>A0A9X6SSY9</accession>
<dbReference type="RefSeq" id="WP_098006983.1">
    <property type="nucleotide sequence ID" value="NZ_JAWLRU010000002.1"/>
</dbReference>
<comment type="caution">
    <text evidence="8">The sequence shown here is derived from an EMBL/GenBank/DDBJ whole genome shotgun (WGS) entry which is preliminary data.</text>
</comment>
<keyword evidence="8" id="KW-0966">Cell projection</keyword>
<comment type="subcellular location">
    <subcellularLocation>
        <location evidence="1">Cell membrane</location>
        <topology evidence="1">Multi-pass membrane protein</topology>
    </subcellularLocation>
</comment>
<keyword evidence="5 7" id="KW-1133">Transmembrane helix</keyword>
<keyword evidence="6 7" id="KW-0472">Membrane</keyword>
<feature type="transmembrane region" description="Helical" evidence="7">
    <location>
        <begin position="55"/>
        <end position="78"/>
    </location>
</feature>